<dbReference type="InterPro" id="IPR037185">
    <property type="entry name" value="EmrE-like"/>
</dbReference>
<keyword evidence="2" id="KW-1133">Transmembrane helix</keyword>
<dbReference type="PANTHER" id="PTHR22911:SF102">
    <property type="entry name" value="MEMBRANE PROTEIN"/>
    <property type="match status" value="1"/>
</dbReference>
<feature type="transmembrane region" description="Helical" evidence="2">
    <location>
        <begin position="62"/>
        <end position="80"/>
    </location>
</feature>
<sequence length="288" mass="31199">MNAKLKIIISMVAFGTISIFVRSISLSSGEIAFFRAVIAAIVILIYKGLIGSRFSLLDIKKDLPLLFISGAVMGFNWILLFEAYKYTSVSIATLSYYFSPVIVTVLSPALFKEKMTIKQIICFIMSTIGLVMVIGISGTDKSSANIVGIGFGLGAAVFYAIVILLNKFVTKVSGVDKTLIQLFAAIIVLIPYVLITTGVNIENLGIIGITNILILGIVHTGICYCLYFSSIKDLKGQQVSILSYIDPLVAIVISVAVLNEPISFVQLIGGMMILGFTLLNEVEIKFKL</sequence>
<comment type="similarity">
    <text evidence="1">Belongs to the EamA transporter family.</text>
</comment>
<evidence type="ECO:0000259" key="3">
    <source>
        <dbReference type="Pfam" id="PF00892"/>
    </source>
</evidence>
<accession>A0A1H3ANS2</accession>
<name>A0A1H3ANS2_9FIRM</name>
<keyword evidence="5" id="KW-1185">Reference proteome</keyword>
<keyword evidence="2" id="KW-0812">Transmembrane</keyword>
<evidence type="ECO:0000256" key="2">
    <source>
        <dbReference type="SAM" id="Phobius"/>
    </source>
</evidence>
<feature type="transmembrane region" description="Helical" evidence="2">
    <location>
        <begin position="31"/>
        <end position="50"/>
    </location>
</feature>
<dbReference type="Gene3D" id="1.10.3730.20">
    <property type="match status" value="1"/>
</dbReference>
<keyword evidence="2" id="KW-0472">Membrane</keyword>
<dbReference type="OrthoDB" id="9814238at2"/>
<feature type="transmembrane region" description="Helical" evidence="2">
    <location>
        <begin position="205"/>
        <end position="227"/>
    </location>
</feature>
<feature type="transmembrane region" description="Helical" evidence="2">
    <location>
        <begin position="239"/>
        <end position="258"/>
    </location>
</feature>
<evidence type="ECO:0000313" key="5">
    <source>
        <dbReference type="Proteomes" id="UP000198828"/>
    </source>
</evidence>
<feature type="transmembrane region" description="Helical" evidence="2">
    <location>
        <begin position="120"/>
        <end position="138"/>
    </location>
</feature>
<feature type="transmembrane region" description="Helical" evidence="2">
    <location>
        <begin position="86"/>
        <end position="111"/>
    </location>
</feature>
<feature type="transmembrane region" description="Helical" evidence="2">
    <location>
        <begin position="264"/>
        <end position="282"/>
    </location>
</feature>
<dbReference type="AlphaFoldDB" id="A0A1H3ANS2"/>
<dbReference type="Proteomes" id="UP000198828">
    <property type="component" value="Unassembled WGS sequence"/>
</dbReference>
<feature type="domain" description="EamA" evidence="3">
    <location>
        <begin position="5"/>
        <end position="134"/>
    </location>
</feature>
<evidence type="ECO:0000256" key="1">
    <source>
        <dbReference type="ARBA" id="ARBA00007362"/>
    </source>
</evidence>
<dbReference type="EMBL" id="FNNG01000009">
    <property type="protein sequence ID" value="SDX31337.1"/>
    <property type="molecule type" value="Genomic_DNA"/>
</dbReference>
<feature type="transmembrane region" description="Helical" evidence="2">
    <location>
        <begin position="144"/>
        <end position="166"/>
    </location>
</feature>
<protein>
    <submittedName>
        <fullName evidence="4">RarD protein</fullName>
    </submittedName>
</protein>
<dbReference type="InterPro" id="IPR000620">
    <property type="entry name" value="EamA_dom"/>
</dbReference>
<feature type="transmembrane region" description="Helical" evidence="2">
    <location>
        <begin position="178"/>
        <end position="199"/>
    </location>
</feature>
<dbReference type="RefSeq" id="WP_093753453.1">
    <property type="nucleotide sequence ID" value="NZ_FNNG01000009.1"/>
</dbReference>
<reference evidence="4 5" key="1">
    <citation type="submission" date="2016-10" db="EMBL/GenBank/DDBJ databases">
        <authorList>
            <person name="de Groot N.N."/>
        </authorList>
    </citation>
    <scope>NUCLEOTIDE SEQUENCE [LARGE SCALE GENOMIC DNA]</scope>
    <source>
        <strain evidence="4 5">DSM 23310</strain>
    </source>
</reference>
<gene>
    <name evidence="4" type="ORF">SAMN05660923_02091</name>
</gene>
<dbReference type="PANTHER" id="PTHR22911">
    <property type="entry name" value="ACYL-MALONYL CONDENSING ENZYME-RELATED"/>
    <property type="match status" value="1"/>
</dbReference>
<dbReference type="GO" id="GO:0016020">
    <property type="term" value="C:membrane"/>
    <property type="evidence" value="ECO:0007669"/>
    <property type="project" value="InterPro"/>
</dbReference>
<feature type="transmembrane region" description="Helical" evidence="2">
    <location>
        <begin position="7"/>
        <end position="25"/>
    </location>
</feature>
<organism evidence="4 5">
    <name type="scientific">Tepidimicrobium xylanilyticum</name>
    <dbReference type="NCBI Taxonomy" id="1123352"/>
    <lineage>
        <taxon>Bacteria</taxon>
        <taxon>Bacillati</taxon>
        <taxon>Bacillota</taxon>
        <taxon>Tissierellia</taxon>
        <taxon>Tissierellales</taxon>
        <taxon>Tepidimicrobiaceae</taxon>
        <taxon>Tepidimicrobium</taxon>
    </lineage>
</organism>
<feature type="domain" description="EamA" evidence="3">
    <location>
        <begin position="148"/>
        <end position="279"/>
    </location>
</feature>
<dbReference type="Pfam" id="PF00892">
    <property type="entry name" value="EamA"/>
    <property type="match status" value="2"/>
</dbReference>
<evidence type="ECO:0000313" key="4">
    <source>
        <dbReference type="EMBL" id="SDX31337.1"/>
    </source>
</evidence>
<proteinExistence type="inferred from homology"/>
<dbReference type="SUPFAM" id="SSF103481">
    <property type="entry name" value="Multidrug resistance efflux transporter EmrE"/>
    <property type="match status" value="2"/>
</dbReference>